<sequence length="638" mass="68227">MASASGSQKIRYWDPAASEVWWVPRSPGEESRRMEKVVPMASGDCLGVGLWELSSCSGPPGTGYAFVVDWTQELRHTGKTSCFGAPHNEAKLVGLIPQDLRGPPPELMPEPVAANFDGEVLDADAAAEMELEAPEPSPAQRLGEAEFLLEAQVMSYFTPDADGARLSLYVAPRVSVEAVEVLAADGSWGPLPLRRAQDSPPSVATAAAAAADALESAATEAAEPAIECWIGDAAEFESEGEVELVLRVRRRDWRLDPYALQMQPESGDGWSGLLAPPIDAGAEAERPRPPKGPMMWSVAASAPPSPQPFARCSDQELVIYELHVGSFTGEGTLNAAALKLGHVRSLGCSVISLMPVQQDARRLVSSTPDLWGYDVISLMAVDTAYGTPHDLASFVQAAHACGLAVLIDFVANHLMWGADSLFGPQYFLQGQDTCWGPRPDYSKPEVRAYVLAAAELYILGFGFDGLRVDSTKSIRKLPSGGPDAAGASLLGELAALCRRHGRLAVAEDLEDGDGVLQWGGLGFHLQWDMSLFCWIYDALVHPLDEFRDLNRLVKGLIGLSPGRGHSLRGRVVFMESHDTAASDRYGRVAAAVHNGGSFMPKQAGEQGGDAFQKAGEALPYPDASAVEANIFAARRAAL</sequence>
<dbReference type="Pfam" id="PF00128">
    <property type="entry name" value="Alpha-amylase"/>
    <property type="match status" value="1"/>
</dbReference>
<evidence type="ECO:0000313" key="2">
    <source>
        <dbReference type="EMBL" id="CAE8714414.1"/>
    </source>
</evidence>
<gene>
    <name evidence="2" type="ORF">PGLA2088_LOCUS37979</name>
</gene>
<organism evidence="2 3">
    <name type="scientific">Polarella glacialis</name>
    <name type="common">Dinoflagellate</name>
    <dbReference type="NCBI Taxonomy" id="89957"/>
    <lineage>
        <taxon>Eukaryota</taxon>
        <taxon>Sar</taxon>
        <taxon>Alveolata</taxon>
        <taxon>Dinophyceae</taxon>
        <taxon>Suessiales</taxon>
        <taxon>Suessiaceae</taxon>
        <taxon>Polarella</taxon>
    </lineage>
</organism>
<dbReference type="GO" id="GO:0005975">
    <property type="term" value="P:carbohydrate metabolic process"/>
    <property type="evidence" value="ECO:0007669"/>
    <property type="project" value="InterPro"/>
</dbReference>
<reference evidence="2" key="1">
    <citation type="submission" date="2021-02" db="EMBL/GenBank/DDBJ databases">
        <authorList>
            <person name="Dougan E. K."/>
            <person name="Rhodes N."/>
            <person name="Thang M."/>
            <person name="Chan C."/>
        </authorList>
    </citation>
    <scope>NUCLEOTIDE SEQUENCE</scope>
</reference>
<accession>A0A813L1H3</accession>
<comment type="caution">
    <text evidence="2">The sequence shown here is derived from an EMBL/GenBank/DDBJ whole genome shotgun (WGS) entry which is preliminary data.</text>
</comment>
<dbReference type="EMBL" id="CAJNNW010032637">
    <property type="protein sequence ID" value="CAE8714414.1"/>
    <property type="molecule type" value="Genomic_DNA"/>
</dbReference>
<name>A0A813L1H3_POLGL</name>
<feature type="non-terminal residue" evidence="2">
    <location>
        <position position="1"/>
    </location>
</feature>
<evidence type="ECO:0000313" key="3">
    <source>
        <dbReference type="Proteomes" id="UP000626109"/>
    </source>
</evidence>
<proteinExistence type="predicted"/>
<feature type="domain" description="Glycosyl hydrolase family 13 catalytic" evidence="1">
    <location>
        <begin position="321"/>
        <end position="634"/>
    </location>
</feature>
<dbReference type="PANTHER" id="PTHR43651:SF11">
    <property type="entry name" value="MALTO-OLIGOSYLTREHALOSE TREHALOHYDROLASE"/>
    <property type="match status" value="1"/>
</dbReference>
<dbReference type="Proteomes" id="UP000626109">
    <property type="component" value="Unassembled WGS sequence"/>
</dbReference>
<protein>
    <recommendedName>
        <fullName evidence="1">Glycosyl hydrolase family 13 catalytic domain-containing protein</fullName>
    </recommendedName>
</protein>
<dbReference type="Gene3D" id="3.20.20.80">
    <property type="entry name" value="Glycosidases"/>
    <property type="match status" value="1"/>
</dbReference>
<dbReference type="InterPro" id="IPR006047">
    <property type="entry name" value="GH13_cat_dom"/>
</dbReference>
<dbReference type="PANTHER" id="PTHR43651">
    <property type="entry name" value="1,4-ALPHA-GLUCAN-BRANCHING ENZYME"/>
    <property type="match status" value="1"/>
</dbReference>
<dbReference type="SUPFAM" id="SSF51445">
    <property type="entry name" value="(Trans)glycosidases"/>
    <property type="match status" value="1"/>
</dbReference>
<feature type="non-terminal residue" evidence="2">
    <location>
        <position position="638"/>
    </location>
</feature>
<dbReference type="AlphaFoldDB" id="A0A813L1H3"/>
<dbReference type="InterPro" id="IPR017853">
    <property type="entry name" value="GH"/>
</dbReference>
<evidence type="ECO:0000259" key="1">
    <source>
        <dbReference type="SMART" id="SM00642"/>
    </source>
</evidence>
<dbReference type="SMART" id="SM00642">
    <property type="entry name" value="Aamy"/>
    <property type="match status" value="1"/>
</dbReference>